<dbReference type="AlphaFoldDB" id="A0A3S5B0D1"/>
<accession>A0A3S5B0D1</accession>
<gene>
    <name evidence="1" type="ORF">PXEA_LOCUS30268</name>
</gene>
<proteinExistence type="predicted"/>
<protein>
    <submittedName>
        <fullName evidence="1">Uncharacterized protein</fullName>
    </submittedName>
</protein>
<organism evidence="1 2">
    <name type="scientific">Protopolystoma xenopodis</name>
    <dbReference type="NCBI Taxonomy" id="117903"/>
    <lineage>
        <taxon>Eukaryota</taxon>
        <taxon>Metazoa</taxon>
        <taxon>Spiralia</taxon>
        <taxon>Lophotrochozoa</taxon>
        <taxon>Platyhelminthes</taxon>
        <taxon>Monogenea</taxon>
        <taxon>Polyopisthocotylea</taxon>
        <taxon>Polystomatidea</taxon>
        <taxon>Polystomatidae</taxon>
        <taxon>Protopolystoma</taxon>
    </lineage>
</organism>
<dbReference type="EMBL" id="CAAALY010253286">
    <property type="protein sequence ID" value="VEL36828.1"/>
    <property type="molecule type" value="Genomic_DNA"/>
</dbReference>
<evidence type="ECO:0000313" key="2">
    <source>
        <dbReference type="Proteomes" id="UP000784294"/>
    </source>
</evidence>
<dbReference type="OrthoDB" id="2392202at2759"/>
<dbReference type="Proteomes" id="UP000784294">
    <property type="component" value="Unassembled WGS sequence"/>
</dbReference>
<sequence>MMSASCQLPSLQTYAFAASNDMLSNVASQRHLDHRRFPIITSEPFEFHEEYFINAVVMPSYRNYDQPTHYYVAEIR</sequence>
<evidence type="ECO:0000313" key="1">
    <source>
        <dbReference type="EMBL" id="VEL36828.1"/>
    </source>
</evidence>
<comment type="caution">
    <text evidence="1">The sequence shown here is derived from an EMBL/GenBank/DDBJ whole genome shotgun (WGS) entry which is preliminary data.</text>
</comment>
<keyword evidence="2" id="KW-1185">Reference proteome</keyword>
<name>A0A3S5B0D1_9PLAT</name>
<reference evidence="1" key="1">
    <citation type="submission" date="2018-11" db="EMBL/GenBank/DDBJ databases">
        <authorList>
            <consortium name="Pathogen Informatics"/>
        </authorList>
    </citation>
    <scope>NUCLEOTIDE SEQUENCE</scope>
</reference>
<dbReference type="Gene3D" id="2.170.260.10">
    <property type="entry name" value="paz domain"/>
    <property type="match status" value="1"/>
</dbReference>